<accession>A0AAV8STQ4</accession>
<proteinExistence type="predicted"/>
<dbReference type="PANTHER" id="PTHR31719">
    <property type="entry name" value="NAC TRANSCRIPTION FACTOR 56"/>
    <property type="match status" value="1"/>
</dbReference>
<feature type="region of interest" description="Disordered" evidence="5">
    <location>
        <begin position="221"/>
        <end position="241"/>
    </location>
</feature>
<evidence type="ECO:0000256" key="5">
    <source>
        <dbReference type="SAM" id="MobiDB-lite"/>
    </source>
</evidence>
<feature type="domain" description="NAC" evidence="6">
    <location>
        <begin position="3"/>
        <end position="155"/>
    </location>
</feature>
<organism evidence="7 8">
    <name type="scientific">Erythroxylum novogranatense</name>
    <dbReference type="NCBI Taxonomy" id="1862640"/>
    <lineage>
        <taxon>Eukaryota</taxon>
        <taxon>Viridiplantae</taxon>
        <taxon>Streptophyta</taxon>
        <taxon>Embryophyta</taxon>
        <taxon>Tracheophyta</taxon>
        <taxon>Spermatophyta</taxon>
        <taxon>Magnoliopsida</taxon>
        <taxon>eudicotyledons</taxon>
        <taxon>Gunneridae</taxon>
        <taxon>Pentapetalae</taxon>
        <taxon>rosids</taxon>
        <taxon>fabids</taxon>
        <taxon>Malpighiales</taxon>
        <taxon>Erythroxylaceae</taxon>
        <taxon>Erythroxylum</taxon>
    </lineage>
</organism>
<dbReference type="PROSITE" id="PS51005">
    <property type="entry name" value="NAC"/>
    <property type="match status" value="1"/>
</dbReference>
<dbReference type="Gene3D" id="2.170.150.80">
    <property type="entry name" value="NAC domain"/>
    <property type="match status" value="1"/>
</dbReference>
<dbReference type="PANTHER" id="PTHR31719:SF164">
    <property type="entry name" value="NAC DOMAIN-CONTAINING PROTEIN"/>
    <property type="match status" value="1"/>
</dbReference>
<reference evidence="7 8" key="1">
    <citation type="submission" date="2021-09" db="EMBL/GenBank/DDBJ databases">
        <title>Genomic insights and catalytic innovation underlie evolution of tropane alkaloids biosynthesis.</title>
        <authorList>
            <person name="Wang Y.-J."/>
            <person name="Tian T."/>
            <person name="Huang J.-P."/>
            <person name="Huang S.-X."/>
        </authorList>
    </citation>
    <scope>NUCLEOTIDE SEQUENCE [LARGE SCALE GENOMIC DNA]</scope>
    <source>
        <strain evidence="7">KIB-2018</strain>
        <tissue evidence="7">Leaf</tissue>
    </source>
</reference>
<dbReference type="EMBL" id="JAIWQS010000009">
    <property type="protein sequence ID" value="KAJ8755666.1"/>
    <property type="molecule type" value="Genomic_DNA"/>
</dbReference>
<keyword evidence="1" id="KW-0805">Transcription regulation</keyword>
<keyword evidence="8" id="KW-1185">Reference proteome</keyword>
<evidence type="ECO:0000256" key="2">
    <source>
        <dbReference type="ARBA" id="ARBA00023125"/>
    </source>
</evidence>
<gene>
    <name evidence="7" type="ORF">K2173_022261</name>
</gene>
<protein>
    <recommendedName>
        <fullName evidence="6">NAC domain-containing protein</fullName>
    </recommendedName>
</protein>
<evidence type="ECO:0000256" key="4">
    <source>
        <dbReference type="ARBA" id="ARBA00023242"/>
    </source>
</evidence>
<comment type="caution">
    <text evidence="7">The sequence shown here is derived from an EMBL/GenBank/DDBJ whole genome shotgun (WGS) entry which is preliminary data.</text>
</comment>
<dbReference type="GO" id="GO:0048731">
    <property type="term" value="P:system development"/>
    <property type="evidence" value="ECO:0007669"/>
    <property type="project" value="TreeGrafter"/>
</dbReference>
<evidence type="ECO:0000256" key="3">
    <source>
        <dbReference type="ARBA" id="ARBA00023163"/>
    </source>
</evidence>
<dbReference type="GO" id="GO:0003677">
    <property type="term" value="F:DNA binding"/>
    <property type="evidence" value="ECO:0007669"/>
    <property type="project" value="UniProtKB-KW"/>
</dbReference>
<keyword evidence="2" id="KW-0238">DNA-binding</keyword>
<feature type="compositionally biased region" description="Polar residues" evidence="5">
    <location>
        <begin position="226"/>
        <end position="235"/>
    </location>
</feature>
<evidence type="ECO:0000259" key="6">
    <source>
        <dbReference type="PROSITE" id="PS51005"/>
    </source>
</evidence>
<dbReference type="Pfam" id="PF02365">
    <property type="entry name" value="NAM"/>
    <property type="match status" value="1"/>
</dbReference>
<evidence type="ECO:0000313" key="8">
    <source>
        <dbReference type="Proteomes" id="UP001159364"/>
    </source>
</evidence>
<dbReference type="InterPro" id="IPR003441">
    <property type="entry name" value="NAC-dom"/>
</dbReference>
<dbReference type="GO" id="GO:0006355">
    <property type="term" value="P:regulation of DNA-templated transcription"/>
    <property type="evidence" value="ECO:0007669"/>
    <property type="project" value="InterPro"/>
</dbReference>
<dbReference type="AlphaFoldDB" id="A0AAV8STQ4"/>
<name>A0AAV8STQ4_9ROSI</name>
<keyword evidence="4" id="KW-0539">Nucleus</keyword>
<dbReference type="SUPFAM" id="SSF101941">
    <property type="entry name" value="NAC domain"/>
    <property type="match status" value="1"/>
</dbReference>
<evidence type="ECO:0000313" key="7">
    <source>
        <dbReference type="EMBL" id="KAJ8755666.1"/>
    </source>
</evidence>
<evidence type="ECO:0000256" key="1">
    <source>
        <dbReference type="ARBA" id="ARBA00023015"/>
    </source>
</evidence>
<keyword evidence="3" id="KW-0804">Transcription</keyword>
<dbReference type="InterPro" id="IPR036093">
    <property type="entry name" value="NAC_dom_sf"/>
</dbReference>
<sequence length="258" mass="28929">MKYPPGFTFDPSEKVLIGYYLFKRLSGELTADEKAVVRDYNLYGYEEPWEIWRRFAGSGSVSTRDLFFFTPLRKKTVNGSNIIRTVGSSGGTWHGVDSSTPIHDEGETNYLLGFRRKFSYKNPSSSQNGCWIMHEYSLNLVGRSNNLVLCRLRNNQLTAWGGRKNKRNEECIEGGRKKREAQVIDGETTNLAEPVLAVAPAAVEPFVLRLPAAVEPVVLGPAADSTPDSMNQSVADTDEAYPEKNCEDADWFDSWLLS</sequence>
<dbReference type="Proteomes" id="UP001159364">
    <property type="component" value="Linkage Group LG09"/>
</dbReference>